<dbReference type="RefSeq" id="WP_089967163.1">
    <property type="nucleotide sequence ID" value="NZ_CP071376.1"/>
</dbReference>
<reference evidence="1 2" key="1">
    <citation type="submission" date="2016-10" db="EMBL/GenBank/DDBJ databases">
        <authorList>
            <person name="de Groot N.N."/>
        </authorList>
    </citation>
    <scope>NUCLEOTIDE SEQUENCE [LARGE SCALE GENOMIC DNA]</scope>
    <source>
        <strain evidence="1 2">DSM 12272</strain>
    </source>
</reference>
<name>A0A1H0QG46_9CLOT</name>
<evidence type="ECO:0000313" key="1">
    <source>
        <dbReference type="EMBL" id="SDP15706.1"/>
    </source>
</evidence>
<dbReference type="AlphaFoldDB" id="A0A1H0QG46"/>
<proteinExistence type="predicted"/>
<accession>A0A1H0QG46</accession>
<dbReference type="STRING" id="94869.SAMN04488529_102326"/>
<keyword evidence="2" id="KW-1185">Reference proteome</keyword>
<protein>
    <submittedName>
        <fullName evidence="1">Uncharacterized protein</fullName>
    </submittedName>
</protein>
<dbReference type="Proteomes" id="UP000198597">
    <property type="component" value="Unassembled WGS sequence"/>
</dbReference>
<organism evidence="1 2">
    <name type="scientific">Clostridium gasigenes</name>
    <dbReference type="NCBI Taxonomy" id="94869"/>
    <lineage>
        <taxon>Bacteria</taxon>
        <taxon>Bacillati</taxon>
        <taxon>Bacillota</taxon>
        <taxon>Clostridia</taxon>
        <taxon>Eubacteriales</taxon>
        <taxon>Clostridiaceae</taxon>
        <taxon>Clostridium</taxon>
    </lineage>
</organism>
<dbReference type="OrthoDB" id="1755920at2"/>
<dbReference type="GeneID" id="65309475"/>
<sequence length="137" mass="15808">MYVAFGNKIVDSTEIKEKIEANTEMKIIKDMTKGSKREDIIAYNISIDLDVLNDEIKDTCNLDDLTEDELFEEYVALGEELAIEIEDYLPEEAIIEIRTYKWEPSDNDIKLVVAIAHDELGEVKLRDIIKRLLTQVN</sequence>
<evidence type="ECO:0000313" key="2">
    <source>
        <dbReference type="Proteomes" id="UP000198597"/>
    </source>
</evidence>
<gene>
    <name evidence="1" type="ORF">SAMN04488529_102326</name>
</gene>
<dbReference type="EMBL" id="FNJM01000002">
    <property type="protein sequence ID" value="SDP15706.1"/>
    <property type="molecule type" value="Genomic_DNA"/>
</dbReference>